<dbReference type="RefSeq" id="WP_115939066.1">
    <property type="nucleotide sequence ID" value="NZ_QRDW01000015.1"/>
</dbReference>
<protein>
    <recommendedName>
        <fullName evidence="5">Polyamine aminopropyltransferase</fullName>
    </recommendedName>
    <alternativeName>
        <fullName evidence="5">Putrescine aminopropyltransferase</fullName>
        <shortName evidence="5">PAPT</shortName>
    </alternativeName>
    <alternativeName>
        <fullName evidence="5">Spermidine synthase</fullName>
        <shortName evidence="5">SPDS</shortName>
        <shortName evidence="5">SPDSY</shortName>
        <ecNumber evidence="5">2.5.1.16</ecNumber>
    </alternativeName>
</protein>
<dbReference type="Pfam" id="PF01564">
    <property type="entry name" value="Spermine_synth"/>
    <property type="match status" value="1"/>
</dbReference>
<feature type="binding site" evidence="5">
    <location>
        <position position="85"/>
    </location>
    <ligand>
        <name>spermidine</name>
        <dbReference type="ChEBI" id="CHEBI:57834"/>
    </ligand>
</feature>
<dbReference type="OrthoDB" id="9793120at2"/>
<dbReference type="AlphaFoldDB" id="A0A3D9H436"/>
<dbReference type="NCBIfam" id="NF002010">
    <property type="entry name" value="PRK00811.1"/>
    <property type="match status" value="1"/>
</dbReference>
<comment type="similarity">
    <text evidence="1 5 7">Belongs to the spermidine/spermine synthase family.</text>
</comment>
<dbReference type="NCBIfam" id="TIGR00417">
    <property type="entry name" value="speE"/>
    <property type="match status" value="1"/>
</dbReference>
<evidence type="ECO:0000256" key="1">
    <source>
        <dbReference type="ARBA" id="ARBA00007867"/>
    </source>
</evidence>
<evidence type="ECO:0000313" key="11">
    <source>
        <dbReference type="Proteomes" id="UP000256845"/>
    </source>
</evidence>
<gene>
    <name evidence="5" type="primary">speE</name>
    <name evidence="10" type="ORF">DFP90_11510</name>
</gene>
<dbReference type="EMBL" id="QRDW01000015">
    <property type="protein sequence ID" value="RED44257.1"/>
    <property type="molecule type" value="Genomic_DNA"/>
</dbReference>
<feature type="domain" description="PABS" evidence="9">
    <location>
        <begin position="1"/>
        <end position="235"/>
    </location>
</feature>
<name>A0A3D9H436_9PROT</name>
<feature type="binding site" evidence="5">
    <location>
        <position position="162"/>
    </location>
    <ligand>
        <name>S-methyl-5'-thioadenosine</name>
        <dbReference type="ChEBI" id="CHEBI:17509"/>
    </ligand>
</feature>
<dbReference type="InterPro" id="IPR029063">
    <property type="entry name" value="SAM-dependent_MTases_sf"/>
</dbReference>
<dbReference type="InterPro" id="IPR030374">
    <property type="entry name" value="PABS"/>
</dbReference>
<feature type="binding site" evidence="5">
    <location>
        <begin position="155"/>
        <end position="158"/>
    </location>
    <ligand>
        <name>spermidine</name>
        <dbReference type="ChEBI" id="CHEBI:57834"/>
    </ligand>
</feature>
<evidence type="ECO:0000259" key="9">
    <source>
        <dbReference type="PROSITE" id="PS51006"/>
    </source>
</evidence>
<keyword evidence="2 5" id="KW-0808">Transferase</keyword>
<keyword evidence="11" id="KW-1185">Reference proteome</keyword>
<dbReference type="Proteomes" id="UP000256845">
    <property type="component" value="Unassembled WGS sequence"/>
</dbReference>
<organism evidence="10 11">
    <name type="scientific">Aestuariispira insulae</name>
    <dbReference type="NCBI Taxonomy" id="1461337"/>
    <lineage>
        <taxon>Bacteria</taxon>
        <taxon>Pseudomonadati</taxon>
        <taxon>Pseudomonadota</taxon>
        <taxon>Alphaproteobacteria</taxon>
        <taxon>Rhodospirillales</taxon>
        <taxon>Kiloniellaceae</taxon>
        <taxon>Aestuariispira</taxon>
    </lineage>
</organism>
<evidence type="ECO:0000256" key="3">
    <source>
        <dbReference type="ARBA" id="ARBA00023066"/>
    </source>
</evidence>
<comment type="catalytic activity">
    <reaction evidence="5 8">
        <text>S-adenosyl 3-(methylsulfanyl)propylamine + putrescine = S-methyl-5'-thioadenosine + spermidine + H(+)</text>
        <dbReference type="Rhea" id="RHEA:12721"/>
        <dbReference type="ChEBI" id="CHEBI:15378"/>
        <dbReference type="ChEBI" id="CHEBI:17509"/>
        <dbReference type="ChEBI" id="CHEBI:57443"/>
        <dbReference type="ChEBI" id="CHEBI:57834"/>
        <dbReference type="ChEBI" id="CHEBI:326268"/>
        <dbReference type="EC" id="2.5.1.16"/>
    </reaction>
</comment>
<dbReference type="PROSITE" id="PS01330">
    <property type="entry name" value="PABS_1"/>
    <property type="match status" value="1"/>
</dbReference>
<dbReference type="InterPro" id="IPR037163">
    <property type="entry name" value="Spermidine_synt_N_sf"/>
</dbReference>
<dbReference type="HAMAP" id="MF_00198">
    <property type="entry name" value="Spermidine_synth"/>
    <property type="match status" value="1"/>
</dbReference>
<dbReference type="Pfam" id="PF17284">
    <property type="entry name" value="Spermine_synt_N"/>
    <property type="match status" value="1"/>
</dbReference>
<feature type="binding site" evidence="5">
    <location>
        <position position="105"/>
    </location>
    <ligand>
        <name>S-methyl-5'-thioadenosine</name>
        <dbReference type="ChEBI" id="CHEBI:17509"/>
    </ligand>
</feature>
<proteinExistence type="inferred from homology"/>
<comment type="subunit">
    <text evidence="5">Homodimer or homotetramer.</text>
</comment>
<dbReference type="GO" id="GO:0004766">
    <property type="term" value="F:spermidine synthase activity"/>
    <property type="evidence" value="ECO:0007669"/>
    <property type="project" value="UniProtKB-UniRule"/>
</dbReference>
<evidence type="ECO:0000256" key="5">
    <source>
        <dbReference type="HAMAP-Rule" id="MF_00198"/>
    </source>
</evidence>
<dbReference type="PROSITE" id="PS51006">
    <property type="entry name" value="PABS_2"/>
    <property type="match status" value="1"/>
</dbReference>
<reference evidence="10 11" key="1">
    <citation type="submission" date="2018-07" db="EMBL/GenBank/DDBJ databases">
        <title>Genomic Encyclopedia of Type Strains, Phase III (KMG-III): the genomes of soil and plant-associated and newly described type strains.</title>
        <authorList>
            <person name="Whitman W."/>
        </authorList>
    </citation>
    <scope>NUCLEOTIDE SEQUENCE [LARGE SCALE GENOMIC DNA]</scope>
    <source>
        <strain evidence="10 11">CECT 8488</strain>
    </source>
</reference>
<feature type="binding site" evidence="5">
    <location>
        <position position="30"/>
    </location>
    <ligand>
        <name>S-methyl-5'-thioadenosine</name>
        <dbReference type="ChEBI" id="CHEBI:17509"/>
    </ligand>
</feature>
<evidence type="ECO:0000313" key="10">
    <source>
        <dbReference type="EMBL" id="RED44257.1"/>
    </source>
</evidence>
<dbReference type="PANTHER" id="PTHR11558:SF11">
    <property type="entry name" value="SPERMIDINE SYNTHASE"/>
    <property type="match status" value="1"/>
</dbReference>
<dbReference type="InterPro" id="IPR001045">
    <property type="entry name" value="Spermi_synthase"/>
</dbReference>
<dbReference type="UniPathway" id="UPA00248">
    <property type="reaction ID" value="UER00314"/>
</dbReference>
<dbReference type="PANTHER" id="PTHR11558">
    <property type="entry name" value="SPERMIDINE/SPERMINE SYNTHASE"/>
    <property type="match status" value="1"/>
</dbReference>
<sequence>MGWFQEELHGEVAQSIRVDEDIYAGRTEYQTLRFFRNDLLGRVMVLDGAVQVTELDEPIYSEMMVHVPVLSHPDPKRVLIVGGGDGTCLREAVRHENIREAVLAELDGGLIELCERHMPDMVQGAFRHEKARLAIGDAVDFIAKTEDRFDVIIVDSTDPAGPSEPLFTSEFYQGCKAVLARGGVLVAQAGCPMYQKDFGRQIGVDLAELFSYHGYYQAAVPSYLGGLHAFAWGSDAIDLKAVTPRPCDFETRYYSDNSRMASFLLPFPKV</sequence>
<feature type="active site" description="Proton acceptor" evidence="5 6">
    <location>
        <position position="155"/>
    </location>
</feature>
<evidence type="ECO:0000256" key="7">
    <source>
        <dbReference type="RuleBase" id="RU003836"/>
    </source>
</evidence>
<dbReference type="GO" id="GO:0005829">
    <property type="term" value="C:cytosol"/>
    <property type="evidence" value="ECO:0007669"/>
    <property type="project" value="TreeGrafter"/>
</dbReference>
<evidence type="ECO:0000256" key="4">
    <source>
        <dbReference type="ARBA" id="ARBA00023115"/>
    </source>
</evidence>
<comment type="caution">
    <text evidence="5">Lacks conserved residue(s) required for the propagation of feature annotation.</text>
</comment>
<dbReference type="EC" id="2.5.1.16" evidence="5"/>
<feature type="binding site" evidence="5">
    <location>
        <begin position="137"/>
        <end position="138"/>
    </location>
    <ligand>
        <name>S-methyl-5'-thioadenosine</name>
        <dbReference type="ChEBI" id="CHEBI:17509"/>
    </ligand>
</feature>
<comment type="caution">
    <text evidence="10">The sequence shown here is derived from an EMBL/GenBank/DDBJ whole genome shotgun (WGS) entry which is preliminary data.</text>
</comment>
<dbReference type="InterPro" id="IPR030373">
    <property type="entry name" value="PABS_CS"/>
</dbReference>
<dbReference type="SUPFAM" id="SSF53335">
    <property type="entry name" value="S-adenosyl-L-methionine-dependent methyltransferases"/>
    <property type="match status" value="1"/>
</dbReference>
<dbReference type="CDD" id="cd02440">
    <property type="entry name" value="AdoMet_MTases"/>
    <property type="match status" value="1"/>
</dbReference>
<dbReference type="InterPro" id="IPR035246">
    <property type="entry name" value="Spermidine_synt_N"/>
</dbReference>
<evidence type="ECO:0000256" key="2">
    <source>
        <dbReference type="ARBA" id="ARBA00022679"/>
    </source>
</evidence>
<keyword evidence="3 5" id="KW-0745">Spermidine biosynthesis</keyword>
<comment type="function">
    <text evidence="5">Catalyzes the irreversible transfer of a propylamine group from the amino donor S-adenosylmethioninamine (decarboxy-AdoMet) to putrescine (1,4-diaminobutane) to yield spermidine.</text>
</comment>
<evidence type="ECO:0000256" key="8">
    <source>
        <dbReference type="RuleBase" id="RU003837"/>
    </source>
</evidence>
<dbReference type="Gene3D" id="3.40.50.150">
    <property type="entry name" value="Vaccinia Virus protein VP39"/>
    <property type="match status" value="1"/>
</dbReference>
<dbReference type="GO" id="GO:0008295">
    <property type="term" value="P:spermidine biosynthetic process"/>
    <property type="evidence" value="ECO:0007669"/>
    <property type="project" value="UniProtKB-UniRule"/>
</dbReference>
<keyword evidence="4 5" id="KW-0620">Polyamine biosynthesis</keyword>
<comment type="pathway">
    <text evidence="5">Amine and polyamine biosynthesis; spermidine biosynthesis; spermidine from putrescine: step 1/1.</text>
</comment>
<accession>A0A3D9H436</accession>
<dbReference type="Gene3D" id="2.30.140.10">
    <property type="entry name" value="Spermidine synthase, tetramerisation domain"/>
    <property type="match status" value="1"/>
</dbReference>
<evidence type="ECO:0000256" key="6">
    <source>
        <dbReference type="PROSITE-ProRule" id="PRU00354"/>
    </source>
</evidence>